<evidence type="ECO:0000256" key="3">
    <source>
        <dbReference type="SAM" id="Phobius"/>
    </source>
</evidence>
<dbReference type="PROSITE" id="PS51144">
    <property type="entry name" value="ALPHA_CA_2"/>
    <property type="match status" value="1"/>
</dbReference>
<organism evidence="5">
    <name type="scientific">Mesocestoides corti</name>
    <name type="common">Flatworm</name>
    <dbReference type="NCBI Taxonomy" id="53468"/>
    <lineage>
        <taxon>Eukaryota</taxon>
        <taxon>Metazoa</taxon>
        <taxon>Spiralia</taxon>
        <taxon>Lophotrochozoa</taxon>
        <taxon>Platyhelminthes</taxon>
        <taxon>Cestoda</taxon>
        <taxon>Eucestoda</taxon>
        <taxon>Cyclophyllidea</taxon>
        <taxon>Mesocestoididae</taxon>
        <taxon>Mesocestoides</taxon>
    </lineage>
</organism>
<proteinExistence type="inferred from homology"/>
<accession>A0A5K3EJW0</accession>
<dbReference type="SMART" id="SM01057">
    <property type="entry name" value="Carb_anhydrase"/>
    <property type="match status" value="1"/>
</dbReference>
<comment type="similarity">
    <text evidence="1">Belongs to the alpha-carbonic anhydrase family.</text>
</comment>
<evidence type="ECO:0000259" key="4">
    <source>
        <dbReference type="PROSITE" id="PS51144"/>
    </source>
</evidence>
<dbReference type="InterPro" id="IPR023561">
    <property type="entry name" value="Carbonic_anhydrase_a-class"/>
</dbReference>
<dbReference type="GO" id="GO:0008270">
    <property type="term" value="F:zinc ion binding"/>
    <property type="evidence" value="ECO:0007669"/>
    <property type="project" value="InterPro"/>
</dbReference>
<dbReference type="WBParaSite" id="MCU_001088-RC">
    <property type="protein sequence ID" value="MCU_001088-RC"/>
    <property type="gene ID" value="MCU_001088"/>
</dbReference>
<keyword evidence="3" id="KW-0472">Membrane</keyword>
<dbReference type="GO" id="GO:0006730">
    <property type="term" value="P:one-carbon metabolic process"/>
    <property type="evidence" value="ECO:0007669"/>
    <property type="project" value="TreeGrafter"/>
</dbReference>
<evidence type="ECO:0000256" key="1">
    <source>
        <dbReference type="ARBA" id="ARBA00010718"/>
    </source>
</evidence>
<dbReference type="InterPro" id="IPR001148">
    <property type="entry name" value="CA_dom"/>
</dbReference>
<dbReference type="GO" id="GO:0004089">
    <property type="term" value="F:carbonate dehydratase activity"/>
    <property type="evidence" value="ECO:0007669"/>
    <property type="project" value="InterPro"/>
</dbReference>
<dbReference type="AlphaFoldDB" id="A0A5K3EJW0"/>
<feature type="domain" description="Alpha-carbonic anhydrase" evidence="4">
    <location>
        <begin position="37"/>
        <end position="299"/>
    </location>
</feature>
<dbReference type="InterPro" id="IPR036398">
    <property type="entry name" value="CA_dom_sf"/>
</dbReference>
<name>A0A5K3EJW0_MESCO</name>
<dbReference type="Gene3D" id="3.10.200.10">
    <property type="entry name" value="Alpha carbonic anhydrase"/>
    <property type="match status" value="1"/>
</dbReference>
<keyword evidence="3" id="KW-0812">Transmembrane</keyword>
<sequence>MTHCHLCFKHQISPSCEQGAMKFYRVGLSLTELSIFLWWTVTGGMTREATKLAANTDEFTTCKHGRRQSPIDIITDTLIFDLSLRPVELHGADQQLTISVENAGHDLLFAVIFGVITFSGGPLSYTYRLSEMRLKFGSSSDRGSEHRVNSFAYPGELQLYAYNSDLYRSFADAVDKPNGIAAFSSMLQLSSETNKDLMGIVMAAEKTQFLGNKFNLKGIELQALFPVVDEYMTYEGSLPFPNCAETVTWIILNRSIQISPREMKILRQLRTDKTLWSTSMADNFRAVNPLNNRSVRTNIRFANSDSVCQYQPTMSYSRKPILSSLLYAFKAHHFMAHFAASLNLQSRGPPTAHRQEDLPRSPRTTT</sequence>
<feature type="region of interest" description="Disordered" evidence="2">
    <location>
        <begin position="346"/>
        <end position="366"/>
    </location>
</feature>
<dbReference type="PANTHER" id="PTHR18952">
    <property type="entry name" value="CARBONIC ANHYDRASE"/>
    <property type="match status" value="1"/>
</dbReference>
<feature type="transmembrane region" description="Helical" evidence="3">
    <location>
        <begin position="107"/>
        <end position="127"/>
    </location>
</feature>
<dbReference type="Pfam" id="PF00194">
    <property type="entry name" value="Carb_anhydrase"/>
    <property type="match status" value="1"/>
</dbReference>
<protein>
    <submittedName>
        <fullName evidence="5">Alpha-carbonic anhydrase domain-containing protein</fullName>
    </submittedName>
</protein>
<evidence type="ECO:0000313" key="5">
    <source>
        <dbReference type="WBParaSite" id="MCU_001088-RC"/>
    </source>
</evidence>
<dbReference type="SUPFAM" id="SSF51069">
    <property type="entry name" value="Carbonic anhydrase"/>
    <property type="match status" value="1"/>
</dbReference>
<evidence type="ECO:0000256" key="2">
    <source>
        <dbReference type="SAM" id="MobiDB-lite"/>
    </source>
</evidence>
<reference evidence="5" key="1">
    <citation type="submission" date="2019-11" db="UniProtKB">
        <authorList>
            <consortium name="WormBaseParasite"/>
        </authorList>
    </citation>
    <scope>IDENTIFICATION</scope>
</reference>
<dbReference type="PANTHER" id="PTHR18952:SF208">
    <property type="entry name" value="CARBONIC ANHYDRASE XA-RELATED"/>
    <property type="match status" value="1"/>
</dbReference>
<keyword evidence="3" id="KW-1133">Transmembrane helix</keyword>